<dbReference type="GeneTree" id="ENSGT00390000018829"/>
<keyword evidence="3" id="KW-1185">Reference proteome</keyword>
<dbReference type="Pfam" id="PF14984">
    <property type="entry name" value="CD24"/>
    <property type="match status" value="1"/>
</dbReference>
<feature type="chain" id="PRO_5034692968" evidence="1">
    <location>
        <begin position="33"/>
        <end position="95"/>
    </location>
</feature>
<dbReference type="GO" id="GO:0009897">
    <property type="term" value="C:external side of plasma membrane"/>
    <property type="evidence" value="ECO:0007669"/>
    <property type="project" value="TreeGrafter"/>
</dbReference>
<reference evidence="2" key="1">
    <citation type="submission" date="2025-08" db="UniProtKB">
        <authorList>
            <consortium name="Ensembl"/>
        </authorList>
    </citation>
    <scope>IDENTIFICATION</scope>
</reference>
<name>A0A8D2IBG6_UROPR</name>
<accession>A0A8D2IBG6</accession>
<dbReference type="InterPro" id="IPR028029">
    <property type="entry name" value="CD24"/>
</dbReference>
<dbReference type="PANTHER" id="PTHR16676:SF0">
    <property type="entry name" value="SIGNAL TRANSDUCER CD24"/>
    <property type="match status" value="1"/>
</dbReference>
<sequence length="95" mass="10236">MHQQSRHGLSDGGQLRLQLLLLALFLPTQIFSNQTGVVKLINNSSQKTSADPNSTSVTTKVDRLALKSTPSLLNCSTVATVGSLPHLYCERDSGQ</sequence>
<proteinExistence type="predicted"/>
<dbReference type="GO" id="GO:0045121">
    <property type="term" value="C:membrane raft"/>
    <property type="evidence" value="ECO:0007669"/>
    <property type="project" value="TreeGrafter"/>
</dbReference>
<keyword evidence="1" id="KW-0732">Signal</keyword>
<organism evidence="2 3">
    <name type="scientific">Urocitellus parryii</name>
    <name type="common">Arctic ground squirrel</name>
    <name type="synonym">Spermophilus parryii</name>
    <dbReference type="NCBI Taxonomy" id="9999"/>
    <lineage>
        <taxon>Eukaryota</taxon>
        <taxon>Metazoa</taxon>
        <taxon>Chordata</taxon>
        <taxon>Craniata</taxon>
        <taxon>Vertebrata</taxon>
        <taxon>Euteleostomi</taxon>
        <taxon>Mammalia</taxon>
        <taxon>Eutheria</taxon>
        <taxon>Euarchontoglires</taxon>
        <taxon>Glires</taxon>
        <taxon>Rodentia</taxon>
        <taxon>Sciuromorpha</taxon>
        <taxon>Sciuridae</taxon>
        <taxon>Xerinae</taxon>
        <taxon>Marmotini</taxon>
        <taxon>Urocitellus</taxon>
    </lineage>
</organism>
<dbReference type="GO" id="GO:0001775">
    <property type="term" value="P:cell activation"/>
    <property type="evidence" value="ECO:0007669"/>
    <property type="project" value="TreeGrafter"/>
</dbReference>
<reference evidence="2" key="2">
    <citation type="submission" date="2025-09" db="UniProtKB">
        <authorList>
            <consortium name="Ensembl"/>
        </authorList>
    </citation>
    <scope>IDENTIFICATION</scope>
</reference>
<feature type="signal peptide" evidence="1">
    <location>
        <begin position="1"/>
        <end position="32"/>
    </location>
</feature>
<evidence type="ECO:0000313" key="3">
    <source>
        <dbReference type="Proteomes" id="UP000694417"/>
    </source>
</evidence>
<dbReference type="GO" id="GO:0030296">
    <property type="term" value="F:protein tyrosine kinase activator activity"/>
    <property type="evidence" value="ECO:0007669"/>
    <property type="project" value="TreeGrafter"/>
</dbReference>
<dbReference type="Ensembl" id="ENSUPAT00010029841.1">
    <property type="protein sequence ID" value="ENSUPAP00010026221.1"/>
    <property type="gene ID" value="ENSUPAG00010020721.1"/>
</dbReference>
<dbReference type="PANTHER" id="PTHR16676">
    <property type="entry name" value="SIGNAL TRANSDUCER CD24"/>
    <property type="match status" value="1"/>
</dbReference>
<evidence type="ECO:0000313" key="2">
    <source>
        <dbReference type="Ensembl" id="ENSUPAP00010026221.1"/>
    </source>
</evidence>
<dbReference type="GO" id="GO:0007155">
    <property type="term" value="P:cell adhesion"/>
    <property type="evidence" value="ECO:0007669"/>
    <property type="project" value="InterPro"/>
</dbReference>
<evidence type="ECO:0000256" key="1">
    <source>
        <dbReference type="SAM" id="SignalP"/>
    </source>
</evidence>
<dbReference type="Proteomes" id="UP000694417">
    <property type="component" value="Unplaced"/>
</dbReference>
<dbReference type="GO" id="GO:0022407">
    <property type="term" value="P:regulation of cell-cell adhesion"/>
    <property type="evidence" value="ECO:0007669"/>
    <property type="project" value="TreeGrafter"/>
</dbReference>
<dbReference type="AlphaFoldDB" id="A0A8D2IBG6"/>
<protein>
    <submittedName>
        <fullName evidence="2">Uncharacterized protein</fullName>
    </submittedName>
</protein>